<feature type="signal peptide" evidence="1">
    <location>
        <begin position="1"/>
        <end position="36"/>
    </location>
</feature>
<evidence type="ECO:0000313" key="2">
    <source>
        <dbReference type="EMBL" id="BDG02044.1"/>
    </source>
</evidence>
<dbReference type="Proteomes" id="UP001162891">
    <property type="component" value="Chromosome"/>
</dbReference>
<keyword evidence="1" id="KW-0732">Signal</keyword>
<dbReference type="RefSeq" id="WP_248359205.1">
    <property type="nucleotide sequence ID" value="NZ_AP025591.1"/>
</dbReference>
<feature type="chain" id="PRO_5045743162" description="Bacterial surface antigen (D15) domain-containing protein" evidence="1">
    <location>
        <begin position="37"/>
        <end position="839"/>
    </location>
</feature>
<accession>A0ABM7WRE6</accession>
<organism evidence="2 3">
    <name type="scientific">Anaeromyxobacter oryzae</name>
    <dbReference type="NCBI Taxonomy" id="2918170"/>
    <lineage>
        <taxon>Bacteria</taxon>
        <taxon>Pseudomonadati</taxon>
        <taxon>Myxococcota</taxon>
        <taxon>Myxococcia</taxon>
        <taxon>Myxococcales</taxon>
        <taxon>Cystobacterineae</taxon>
        <taxon>Anaeromyxobacteraceae</taxon>
        <taxon>Anaeromyxobacter</taxon>
    </lineage>
</organism>
<keyword evidence="3" id="KW-1185">Reference proteome</keyword>
<evidence type="ECO:0000313" key="3">
    <source>
        <dbReference type="Proteomes" id="UP001162891"/>
    </source>
</evidence>
<name>A0ABM7WRE6_9BACT</name>
<reference evidence="3" key="1">
    <citation type="journal article" date="2022" name="Int. J. Syst. Evol. Microbiol.">
        <title>Anaeromyxobacter oryzae sp. nov., Anaeromyxobacter diazotrophicus sp. nov. and Anaeromyxobacter paludicola sp. nov., isolated from paddy soils.</title>
        <authorList>
            <person name="Itoh H."/>
            <person name="Xu Z."/>
            <person name="Mise K."/>
            <person name="Masuda Y."/>
            <person name="Ushijima N."/>
            <person name="Hayakawa C."/>
            <person name="Shiratori Y."/>
            <person name="Senoo K."/>
        </authorList>
    </citation>
    <scope>NUCLEOTIDE SEQUENCE [LARGE SCALE GENOMIC DNA]</scope>
    <source>
        <strain evidence="3">Red232</strain>
    </source>
</reference>
<evidence type="ECO:0008006" key="4">
    <source>
        <dbReference type="Google" id="ProtNLM"/>
    </source>
</evidence>
<protein>
    <recommendedName>
        <fullName evidence="4">Bacterial surface antigen (D15) domain-containing protein</fullName>
    </recommendedName>
</protein>
<proteinExistence type="predicted"/>
<dbReference type="EMBL" id="AP025591">
    <property type="protein sequence ID" value="BDG02044.1"/>
    <property type="molecule type" value="Genomic_DNA"/>
</dbReference>
<evidence type="ECO:0000256" key="1">
    <source>
        <dbReference type="SAM" id="SignalP"/>
    </source>
</evidence>
<sequence length="839" mass="91941">MGAPESRPPRALRARAASACAALLALAVVPVQRAGADEPLAPGGHRIPPAGYLAYVPLESLRVVRATAESELVQLYGDRASPAYVDETPKDGIDDARGKLLLALAVRFSPYLVRNTTSIPMDWKRFATRTRSFPLHVDRWELSTSPEQLVRREQIDLDALRARPCPRSDPDAAPLLDDCALVRLLQELDPDAPRDERARTLADGARRSPFTVLYLDFPGDDPESWKAEYEADFGGQLRREYQGFKKAYVHPFVVAAARGGLELVLQYWLFYPFNDGANKHEGDWEHVNVVVSPRSRVGQPLSAADLGAILSRDPHGLDGDDPLVIARIENFLHGKVFVLDFTAPNVYSPRAAWEAQIASHPPDRLGERELLRDVRARAYADREERVVNTHPIAFIGADSKGPELLLAGPGARNRDSHATYPFHGTYTEVGPGGATEDIPSTFDLWRHTGKGALPWPANVERFDDPASLEIIPDWERVRDLARSDPDVRREWSWLFLPIRWGYPAVPSPLAGVVGHAETGNLSPPGPAYNGGWNRTGAAGGFERYDPNRYSSLFPLSPVDAFQNDFGFLNAPVVVFTVLPPFDLLYRLVWRPLRALIGPAPSPVFLPAAPVQRRIVGISVGVFVNALPSSVGAAFVNSAQLPDIDRHLAAAGISGPVTTSTTADTAPYPSFQVQFYLTPRLVSQNTFRYSRNTIDVAVLPTSASGAATLSGSLQMYEYAGSVRFNLLTGRIQPFLKAGYGYSWYRLQGVTVDGQKIDPPSSPFLHRPSFWPNTFHYGIGIEANLTETEAPFTGVGIGLKLESNVFTHSLGLALHDNARLGLVADASVTRPNVDLALVLSF</sequence>
<gene>
    <name evidence="2" type="ORF">AMOR_10400</name>
</gene>